<organism evidence="1 2">
    <name type="scientific">Glycomyces paridis</name>
    <dbReference type="NCBI Taxonomy" id="2126555"/>
    <lineage>
        <taxon>Bacteria</taxon>
        <taxon>Bacillati</taxon>
        <taxon>Actinomycetota</taxon>
        <taxon>Actinomycetes</taxon>
        <taxon>Glycomycetales</taxon>
        <taxon>Glycomycetaceae</taxon>
        <taxon>Glycomyces</taxon>
    </lineage>
</organism>
<dbReference type="Proteomes" id="UP000305792">
    <property type="component" value="Unassembled WGS sequence"/>
</dbReference>
<comment type="caution">
    <text evidence="1">The sequence shown here is derived from an EMBL/GenBank/DDBJ whole genome shotgun (WGS) entry which is preliminary data.</text>
</comment>
<accession>A0A4S8PEQ5</accession>
<protein>
    <submittedName>
        <fullName evidence="1">Uncharacterized protein</fullName>
    </submittedName>
</protein>
<keyword evidence="2" id="KW-1185">Reference proteome</keyword>
<proteinExistence type="predicted"/>
<gene>
    <name evidence="1" type="ORF">E9998_12135</name>
</gene>
<evidence type="ECO:0000313" key="2">
    <source>
        <dbReference type="Proteomes" id="UP000305792"/>
    </source>
</evidence>
<sequence>MRKFEVGLEGHGNICARSSKVALSFSKDDKSEEDFEADLIAALEQSEEVRVETVELAEAGR</sequence>
<evidence type="ECO:0000313" key="1">
    <source>
        <dbReference type="EMBL" id="THV28351.1"/>
    </source>
</evidence>
<dbReference type="RefSeq" id="WP_136529962.1">
    <property type="nucleotide sequence ID" value="NZ_STGX01000008.1"/>
</dbReference>
<reference evidence="1 2" key="1">
    <citation type="journal article" date="2018" name="Int. J. Syst. Evol. Microbiol.">
        <title>Glycomyces paridis sp. nov., isolated from the medicinal plant Paris polyphylla.</title>
        <authorList>
            <person name="Fang X.M."/>
            <person name="Bai J.L."/>
            <person name="Su J."/>
            <person name="Zhao L.L."/>
            <person name="Liu H.Y."/>
            <person name="Ma B.P."/>
            <person name="Zhang Y.Q."/>
            <person name="Yu L.Y."/>
        </authorList>
    </citation>
    <scope>NUCLEOTIDE SEQUENCE [LARGE SCALE GENOMIC DNA]</scope>
    <source>
        <strain evidence="1 2">CPCC 204357</strain>
    </source>
</reference>
<dbReference type="AlphaFoldDB" id="A0A4S8PEQ5"/>
<name>A0A4S8PEQ5_9ACTN</name>
<dbReference type="EMBL" id="STGX01000008">
    <property type="protein sequence ID" value="THV28351.1"/>
    <property type="molecule type" value="Genomic_DNA"/>
</dbReference>